<comment type="subcellular location">
    <subcellularLocation>
        <location evidence="1">Cell membrane</location>
        <topology evidence="1">Multi-pass membrane protein</topology>
    </subcellularLocation>
</comment>
<dbReference type="PANTHER" id="PTHR30294:SF29">
    <property type="entry name" value="MULTIDRUG ABC TRANSPORTER PERMEASE YBHS-RELATED"/>
    <property type="match status" value="1"/>
</dbReference>
<keyword evidence="2" id="KW-1003">Cell membrane</keyword>
<evidence type="ECO:0000256" key="3">
    <source>
        <dbReference type="ARBA" id="ARBA00022692"/>
    </source>
</evidence>
<evidence type="ECO:0000256" key="5">
    <source>
        <dbReference type="ARBA" id="ARBA00023136"/>
    </source>
</evidence>
<feature type="transmembrane region" description="Helical" evidence="6">
    <location>
        <begin position="161"/>
        <end position="179"/>
    </location>
</feature>
<dbReference type="KEGG" id="fla:SY85_11925"/>
<dbReference type="NCBIfam" id="TIGR03518">
    <property type="entry name" value="ABC_perm_GldF"/>
    <property type="match status" value="1"/>
</dbReference>
<feature type="transmembrane region" description="Helical" evidence="6">
    <location>
        <begin position="51"/>
        <end position="72"/>
    </location>
</feature>
<dbReference type="OrthoDB" id="9794512at2"/>
<dbReference type="InterPro" id="IPR019860">
    <property type="entry name" value="Motility-assoc_ABC_perm_GldF"/>
</dbReference>
<organism evidence="7 8">
    <name type="scientific">Flavisolibacter tropicus</name>
    <dbReference type="NCBI Taxonomy" id="1492898"/>
    <lineage>
        <taxon>Bacteria</taxon>
        <taxon>Pseudomonadati</taxon>
        <taxon>Bacteroidota</taxon>
        <taxon>Chitinophagia</taxon>
        <taxon>Chitinophagales</taxon>
        <taxon>Chitinophagaceae</taxon>
        <taxon>Flavisolibacter</taxon>
    </lineage>
</organism>
<protein>
    <submittedName>
        <fullName evidence="7">ABC transporter permease</fullName>
    </submittedName>
</protein>
<name>A0A172TW32_9BACT</name>
<evidence type="ECO:0000313" key="7">
    <source>
        <dbReference type="EMBL" id="ANE51104.1"/>
    </source>
</evidence>
<keyword evidence="3 6" id="KW-0812">Transmembrane</keyword>
<dbReference type="EMBL" id="CP011390">
    <property type="protein sequence ID" value="ANE51104.1"/>
    <property type="molecule type" value="Genomic_DNA"/>
</dbReference>
<dbReference type="RefSeq" id="WP_066404763.1">
    <property type="nucleotide sequence ID" value="NZ_CP011390.1"/>
</dbReference>
<gene>
    <name evidence="7" type="ORF">SY85_11925</name>
</gene>
<dbReference type="Proteomes" id="UP000077177">
    <property type="component" value="Chromosome"/>
</dbReference>
<feature type="transmembrane region" description="Helical" evidence="6">
    <location>
        <begin position="130"/>
        <end position="154"/>
    </location>
</feature>
<dbReference type="STRING" id="1492898.SY85_11925"/>
<feature type="transmembrane region" description="Helical" evidence="6">
    <location>
        <begin position="218"/>
        <end position="236"/>
    </location>
</feature>
<evidence type="ECO:0000256" key="4">
    <source>
        <dbReference type="ARBA" id="ARBA00022989"/>
    </source>
</evidence>
<accession>A0A172TW32</accession>
<evidence type="ECO:0000256" key="2">
    <source>
        <dbReference type="ARBA" id="ARBA00022475"/>
    </source>
</evidence>
<evidence type="ECO:0000313" key="8">
    <source>
        <dbReference type="Proteomes" id="UP000077177"/>
    </source>
</evidence>
<dbReference type="AlphaFoldDB" id="A0A172TW32"/>
<reference evidence="7 8" key="2">
    <citation type="journal article" date="2016" name="Int. J. Syst. Evol. Microbiol.">
        <title>Flavisolibacter tropicus sp. nov., isolated from tropical soil.</title>
        <authorList>
            <person name="Lee J.J."/>
            <person name="Kang M.S."/>
            <person name="Kim G.S."/>
            <person name="Lee C.S."/>
            <person name="Lim S."/>
            <person name="Lee J."/>
            <person name="Roh S.H."/>
            <person name="Kang H."/>
            <person name="Ha J.M."/>
            <person name="Bae S."/>
            <person name="Jung H.Y."/>
            <person name="Kim M.K."/>
        </authorList>
    </citation>
    <scope>NUCLEOTIDE SEQUENCE [LARGE SCALE GENOMIC DNA]</scope>
    <source>
        <strain evidence="7 8">LCS9</strain>
    </source>
</reference>
<keyword evidence="8" id="KW-1185">Reference proteome</keyword>
<evidence type="ECO:0000256" key="6">
    <source>
        <dbReference type="SAM" id="Phobius"/>
    </source>
</evidence>
<keyword evidence="5 6" id="KW-0472">Membrane</keyword>
<dbReference type="PATRIC" id="fig|1492898.3.peg.2574"/>
<keyword evidence="4 6" id="KW-1133">Transmembrane helix</keyword>
<feature type="transmembrane region" description="Helical" evidence="6">
    <location>
        <begin position="12"/>
        <end position="36"/>
    </location>
</feature>
<dbReference type="Pfam" id="PF12679">
    <property type="entry name" value="ABC2_membrane_2"/>
    <property type="match status" value="1"/>
</dbReference>
<reference evidence="8" key="1">
    <citation type="submission" date="2015-01" db="EMBL/GenBank/DDBJ databases">
        <title>Flavisolibacter sp./LCS9/ whole genome sequencing.</title>
        <authorList>
            <person name="Kim M.K."/>
            <person name="Srinivasan S."/>
            <person name="Lee J.-J."/>
        </authorList>
    </citation>
    <scope>NUCLEOTIDE SEQUENCE [LARGE SCALE GENOMIC DNA]</scope>
    <source>
        <strain evidence="8">LCS9</strain>
    </source>
</reference>
<sequence length="239" mass="26357">MWSICKKELGQFFSSLTGYIAIVVFLLVNGLVLFVFRNNILDNGYASLEDFFAFAPWILLFLVPAITMRSLADEYRGGTFEILRTKPVTTGQIVWGKFLGAFIVALIALLPTIIYYFTISNLAATSGIDAGAAIGSYLGLLFLTAAFTAIGICISSFTNNAVVAFIISLIACVVLYYGFRAVSQLPALESGADYYVEMLGIDFHYSSISRGVIDTRDIIYFLSVTAFFLLITRQNLLKR</sequence>
<dbReference type="GO" id="GO:0005886">
    <property type="term" value="C:plasma membrane"/>
    <property type="evidence" value="ECO:0007669"/>
    <property type="project" value="UniProtKB-SubCell"/>
</dbReference>
<dbReference type="PANTHER" id="PTHR30294">
    <property type="entry name" value="MEMBRANE COMPONENT OF ABC TRANSPORTER YHHJ-RELATED"/>
    <property type="match status" value="1"/>
</dbReference>
<dbReference type="InterPro" id="IPR051449">
    <property type="entry name" value="ABC-2_transporter_component"/>
</dbReference>
<dbReference type="GO" id="GO:0140359">
    <property type="term" value="F:ABC-type transporter activity"/>
    <property type="evidence" value="ECO:0007669"/>
    <property type="project" value="InterPro"/>
</dbReference>
<evidence type="ECO:0000256" key="1">
    <source>
        <dbReference type="ARBA" id="ARBA00004651"/>
    </source>
</evidence>
<feature type="transmembrane region" description="Helical" evidence="6">
    <location>
        <begin position="93"/>
        <end position="118"/>
    </location>
</feature>
<proteinExistence type="predicted"/>